<proteinExistence type="predicted"/>
<feature type="chain" id="PRO_5044839833" evidence="1">
    <location>
        <begin position="30"/>
        <end position="142"/>
    </location>
</feature>
<evidence type="ECO:0000256" key="1">
    <source>
        <dbReference type="SAM" id="SignalP"/>
    </source>
</evidence>
<accession>A0ABD2J8N8</accession>
<keyword evidence="3" id="KW-1185">Reference proteome</keyword>
<dbReference type="AlphaFoldDB" id="A0ABD2J8N8"/>
<reference evidence="2 3" key="1">
    <citation type="submission" date="2024-10" db="EMBL/GenBank/DDBJ databases">
        <authorList>
            <person name="Kim D."/>
        </authorList>
    </citation>
    <scope>NUCLEOTIDE SEQUENCE [LARGE SCALE GENOMIC DNA]</scope>
    <source>
        <strain evidence="2">BH-2024</strain>
    </source>
</reference>
<evidence type="ECO:0000313" key="3">
    <source>
        <dbReference type="Proteomes" id="UP001620626"/>
    </source>
</evidence>
<organism evidence="2 3">
    <name type="scientific">Heterodera trifolii</name>
    <dbReference type="NCBI Taxonomy" id="157864"/>
    <lineage>
        <taxon>Eukaryota</taxon>
        <taxon>Metazoa</taxon>
        <taxon>Ecdysozoa</taxon>
        <taxon>Nematoda</taxon>
        <taxon>Chromadorea</taxon>
        <taxon>Rhabditida</taxon>
        <taxon>Tylenchina</taxon>
        <taxon>Tylenchomorpha</taxon>
        <taxon>Tylenchoidea</taxon>
        <taxon>Heteroderidae</taxon>
        <taxon>Heteroderinae</taxon>
        <taxon>Heterodera</taxon>
    </lineage>
</organism>
<dbReference type="Proteomes" id="UP001620626">
    <property type="component" value="Unassembled WGS sequence"/>
</dbReference>
<comment type="caution">
    <text evidence="2">The sequence shown here is derived from an EMBL/GenBank/DDBJ whole genome shotgun (WGS) entry which is preliminary data.</text>
</comment>
<dbReference type="EMBL" id="JBICBT010001025">
    <property type="protein sequence ID" value="KAL3086986.1"/>
    <property type="molecule type" value="Genomic_DNA"/>
</dbReference>
<gene>
    <name evidence="2" type="ORF">niasHT_025510</name>
</gene>
<evidence type="ECO:0000313" key="2">
    <source>
        <dbReference type="EMBL" id="KAL3086986.1"/>
    </source>
</evidence>
<keyword evidence="1" id="KW-0732">Signal</keyword>
<protein>
    <submittedName>
        <fullName evidence="2">Uncharacterized protein</fullName>
    </submittedName>
</protein>
<sequence length="142" mass="15928">MLRHCCCCCAIVVVFSLFLAFLKFNSIDAGCGGSKEAVNKRGGWYNYCLQWRGKNVCDGKKLQPCILNNGQCIAATINAAPNLEHSAEWDTLCQNNLQRCALTTIKPCRWHQYTDESWQCVAKLTGRFDPVNRDDATDQMNG</sequence>
<name>A0ABD2J8N8_9BILA</name>
<feature type="signal peptide" evidence="1">
    <location>
        <begin position="1"/>
        <end position="29"/>
    </location>
</feature>